<dbReference type="SUPFAM" id="SSF46785">
    <property type="entry name" value="Winged helix' DNA-binding domain"/>
    <property type="match status" value="1"/>
</dbReference>
<evidence type="ECO:0000256" key="1">
    <source>
        <dbReference type="ARBA" id="ARBA00023015"/>
    </source>
</evidence>
<dbReference type="InterPro" id="IPR000595">
    <property type="entry name" value="cNMP-bd_dom"/>
</dbReference>
<dbReference type="PROSITE" id="PS51063">
    <property type="entry name" value="HTH_CRP_2"/>
    <property type="match status" value="1"/>
</dbReference>
<dbReference type="RefSeq" id="WP_069458156.1">
    <property type="nucleotide sequence ID" value="NZ_CP034909.1"/>
</dbReference>
<dbReference type="PANTHER" id="PTHR24567">
    <property type="entry name" value="CRP FAMILY TRANSCRIPTIONAL REGULATORY PROTEIN"/>
    <property type="match status" value="1"/>
</dbReference>
<dbReference type="GO" id="GO:0003677">
    <property type="term" value="F:DNA binding"/>
    <property type="evidence" value="ECO:0007669"/>
    <property type="project" value="UniProtKB-KW"/>
</dbReference>
<keyword evidence="1" id="KW-0805">Transcription regulation</keyword>
<keyword evidence="5" id="KW-1185">Reference proteome</keyword>
<accession>A0A1E3VDM0</accession>
<proteinExistence type="predicted"/>
<dbReference type="Pfam" id="PF00027">
    <property type="entry name" value="cNMP_binding"/>
    <property type="match status" value="1"/>
</dbReference>
<dbReference type="EMBL" id="LYBW01000055">
    <property type="protein sequence ID" value="ODR91680.1"/>
    <property type="molecule type" value="Genomic_DNA"/>
</dbReference>
<dbReference type="InterPro" id="IPR036388">
    <property type="entry name" value="WH-like_DNA-bd_sf"/>
</dbReference>
<dbReference type="AlphaFoldDB" id="A0A1E3VDM0"/>
<dbReference type="SUPFAM" id="SSF51206">
    <property type="entry name" value="cAMP-binding domain-like"/>
    <property type="match status" value="1"/>
</dbReference>
<protein>
    <submittedName>
        <fullName evidence="4">Crp/Fnr family transcriptional regulator</fullName>
    </submittedName>
</protein>
<dbReference type="PROSITE" id="PS50042">
    <property type="entry name" value="CNMP_BINDING_3"/>
    <property type="match status" value="1"/>
</dbReference>
<dbReference type="InterPro" id="IPR014710">
    <property type="entry name" value="RmlC-like_jellyroll"/>
</dbReference>
<keyword evidence="3" id="KW-0804">Transcription</keyword>
<reference evidence="5" key="1">
    <citation type="submission" date="2016-05" db="EMBL/GenBank/DDBJ databases">
        <authorList>
            <person name="Li Y."/>
        </authorList>
    </citation>
    <scope>NUCLEOTIDE SEQUENCE [LARGE SCALE GENOMIC DNA]</scope>
    <source>
        <strain evidence="5">YIC4027</strain>
    </source>
</reference>
<dbReference type="SMART" id="SM00100">
    <property type="entry name" value="cNMP"/>
    <property type="match status" value="1"/>
</dbReference>
<name>A0A1E3VDM0_9HYPH</name>
<dbReference type="CDD" id="cd00038">
    <property type="entry name" value="CAP_ED"/>
    <property type="match status" value="1"/>
</dbReference>
<dbReference type="InterPro" id="IPR036390">
    <property type="entry name" value="WH_DNA-bd_sf"/>
</dbReference>
<dbReference type="InterPro" id="IPR050397">
    <property type="entry name" value="Env_Response_Regulators"/>
</dbReference>
<dbReference type="GO" id="GO:0003700">
    <property type="term" value="F:DNA-binding transcription factor activity"/>
    <property type="evidence" value="ECO:0007669"/>
    <property type="project" value="TreeGrafter"/>
</dbReference>
<evidence type="ECO:0000256" key="2">
    <source>
        <dbReference type="ARBA" id="ARBA00023125"/>
    </source>
</evidence>
<dbReference type="PANTHER" id="PTHR24567:SF26">
    <property type="entry name" value="REGULATORY PROTEIN YEIL"/>
    <property type="match status" value="1"/>
</dbReference>
<evidence type="ECO:0000313" key="4">
    <source>
        <dbReference type="EMBL" id="ODR91680.1"/>
    </source>
</evidence>
<organism evidence="4 5">
    <name type="scientific">Sinorhizobium alkalisoli</name>
    <dbReference type="NCBI Taxonomy" id="1752398"/>
    <lineage>
        <taxon>Bacteria</taxon>
        <taxon>Pseudomonadati</taxon>
        <taxon>Pseudomonadota</taxon>
        <taxon>Alphaproteobacteria</taxon>
        <taxon>Hyphomicrobiales</taxon>
        <taxon>Rhizobiaceae</taxon>
        <taxon>Sinorhizobium/Ensifer group</taxon>
        <taxon>Sinorhizobium</taxon>
    </lineage>
</organism>
<evidence type="ECO:0000313" key="5">
    <source>
        <dbReference type="Proteomes" id="UP000094342"/>
    </source>
</evidence>
<dbReference type="Gene3D" id="1.10.10.10">
    <property type="entry name" value="Winged helix-like DNA-binding domain superfamily/Winged helix DNA-binding domain"/>
    <property type="match status" value="1"/>
</dbReference>
<comment type="caution">
    <text evidence="4">The sequence shown here is derived from an EMBL/GenBank/DDBJ whole genome shotgun (WGS) entry which is preliminary data.</text>
</comment>
<gene>
    <name evidence="4" type="ORF">A8M32_09575</name>
</gene>
<dbReference type="InterPro" id="IPR018490">
    <property type="entry name" value="cNMP-bd_dom_sf"/>
</dbReference>
<dbReference type="InterPro" id="IPR012318">
    <property type="entry name" value="HTH_CRP"/>
</dbReference>
<dbReference type="Gene3D" id="2.60.120.10">
    <property type="entry name" value="Jelly Rolls"/>
    <property type="match status" value="1"/>
</dbReference>
<dbReference type="Proteomes" id="UP000094342">
    <property type="component" value="Unassembled WGS sequence"/>
</dbReference>
<dbReference type="STRING" id="1752398.A8M32_09575"/>
<sequence length="226" mass="25235">MKTLRLTSGDRAILLHSRFFSRLARATVEAILADTTVSTHEEHDVLFREQERIDEVFFVLSGLVRLYRLGKDGREADVAVFQRGDMFGVNAMFLNHRATANAQAAEPSIVARVESRRLSQLAAEETDVAQALLEVVCHHGKMTEDCLADDRLLTAPQRVANYILSHCPNGSETFSFRLPFQKNVLAGKLGLAPEALSRAFSMLRPSGVVVKGRVIEIRNRQALEEF</sequence>
<evidence type="ECO:0000256" key="3">
    <source>
        <dbReference type="ARBA" id="ARBA00023163"/>
    </source>
</evidence>
<dbReference type="Pfam" id="PF13545">
    <property type="entry name" value="HTH_Crp_2"/>
    <property type="match status" value="1"/>
</dbReference>
<dbReference type="SMART" id="SM00419">
    <property type="entry name" value="HTH_CRP"/>
    <property type="match status" value="1"/>
</dbReference>
<dbReference type="OrthoDB" id="190787at2"/>
<keyword evidence="2" id="KW-0238">DNA-binding</keyword>
<dbReference type="GO" id="GO:0005829">
    <property type="term" value="C:cytosol"/>
    <property type="evidence" value="ECO:0007669"/>
    <property type="project" value="TreeGrafter"/>
</dbReference>